<dbReference type="EMBL" id="JACEIQ010000011">
    <property type="protein sequence ID" value="MBA4494950.1"/>
    <property type="molecule type" value="Genomic_DNA"/>
</dbReference>
<dbReference type="SUPFAM" id="SSF55729">
    <property type="entry name" value="Acyl-CoA N-acyltransferases (Nat)"/>
    <property type="match status" value="1"/>
</dbReference>
<dbReference type="Pfam" id="PF00583">
    <property type="entry name" value="Acetyltransf_1"/>
    <property type="match status" value="1"/>
</dbReference>
<proteinExistence type="predicted"/>
<dbReference type="InterPro" id="IPR016181">
    <property type="entry name" value="Acyl_CoA_acyltransferase"/>
</dbReference>
<accession>A0A7W1WRX2</accession>
<feature type="domain" description="N-acetyltransferase" evidence="1">
    <location>
        <begin position="1"/>
        <end position="141"/>
    </location>
</feature>
<dbReference type="PROSITE" id="PS51186">
    <property type="entry name" value="GNAT"/>
    <property type="match status" value="1"/>
</dbReference>
<reference evidence="2 3" key="1">
    <citation type="submission" date="2020-07" db="EMBL/GenBank/DDBJ databases">
        <authorList>
            <person name="Feng H."/>
        </authorList>
    </citation>
    <scope>NUCLEOTIDE SEQUENCE [LARGE SCALE GENOMIC DNA]</scope>
    <source>
        <strain evidence="3">s-10</strain>
    </source>
</reference>
<protein>
    <submittedName>
        <fullName evidence="2">GNAT family N-acetyltransferase</fullName>
    </submittedName>
</protein>
<dbReference type="RefSeq" id="WP_181752192.1">
    <property type="nucleotide sequence ID" value="NZ_JACEIQ010000011.1"/>
</dbReference>
<dbReference type="AlphaFoldDB" id="A0A7W1WRX2"/>
<keyword evidence="3" id="KW-1185">Reference proteome</keyword>
<name>A0A7W1WRX2_9BACL</name>
<dbReference type="InterPro" id="IPR000182">
    <property type="entry name" value="GNAT_dom"/>
</dbReference>
<gene>
    <name evidence="2" type="ORF">H1191_11595</name>
</gene>
<comment type="caution">
    <text evidence="2">The sequence shown here is derived from an EMBL/GenBank/DDBJ whole genome shotgun (WGS) entry which is preliminary data.</text>
</comment>
<evidence type="ECO:0000313" key="3">
    <source>
        <dbReference type="Proteomes" id="UP000535491"/>
    </source>
</evidence>
<dbReference type="GO" id="GO:0016747">
    <property type="term" value="F:acyltransferase activity, transferring groups other than amino-acyl groups"/>
    <property type="evidence" value="ECO:0007669"/>
    <property type="project" value="InterPro"/>
</dbReference>
<dbReference type="PANTHER" id="PTHR43233">
    <property type="entry name" value="FAMILY N-ACETYLTRANSFERASE, PUTATIVE (AFU_ORTHOLOGUE AFUA_6G03350)-RELATED"/>
    <property type="match status" value="1"/>
</dbReference>
<keyword evidence="2" id="KW-0808">Transferase</keyword>
<dbReference type="Proteomes" id="UP000535491">
    <property type="component" value="Unassembled WGS sequence"/>
</dbReference>
<dbReference type="CDD" id="cd04301">
    <property type="entry name" value="NAT_SF"/>
    <property type="match status" value="1"/>
</dbReference>
<evidence type="ECO:0000259" key="1">
    <source>
        <dbReference type="PROSITE" id="PS51186"/>
    </source>
</evidence>
<sequence>MRYDSSLEGITFDMLQGGFFAGWTNPPSPETHLKLLQGSYRVVLAIDEEVNQVIGFINAVSDGVLAAYIPLLEVLPAYRGRGIGKELVHRMLGKLKHLYMIDLLCDEELQTYYEKIGMKRASGMMIRNYQNQSGKGNVNFV</sequence>
<dbReference type="InterPro" id="IPR053144">
    <property type="entry name" value="Acetyltransferase_Butenolide"/>
</dbReference>
<evidence type="ECO:0000313" key="2">
    <source>
        <dbReference type="EMBL" id="MBA4494950.1"/>
    </source>
</evidence>
<dbReference type="PANTHER" id="PTHR43233:SF1">
    <property type="entry name" value="FAMILY N-ACETYLTRANSFERASE, PUTATIVE (AFU_ORTHOLOGUE AFUA_6G03350)-RELATED"/>
    <property type="match status" value="1"/>
</dbReference>
<organism evidence="2 3">
    <name type="scientific">Paenactinomyces guangxiensis</name>
    <dbReference type="NCBI Taxonomy" id="1490290"/>
    <lineage>
        <taxon>Bacteria</taxon>
        <taxon>Bacillati</taxon>
        <taxon>Bacillota</taxon>
        <taxon>Bacilli</taxon>
        <taxon>Bacillales</taxon>
        <taxon>Thermoactinomycetaceae</taxon>
        <taxon>Paenactinomyces</taxon>
    </lineage>
</organism>
<dbReference type="Gene3D" id="3.40.630.30">
    <property type="match status" value="1"/>
</dbReference>